<feature type="signal peptide" evidence="10">
    <location>
        <begin position="1"/>
        <end position="21"/>
    </location>
</feature>
<dbReference type="RefSeq" id="XP_017579477.1">
    <property type="nucleotide sequence ID" value="XM_017723988.2"/>
</dbReference>
<keyword evidence="3" id="KW-0677">Repeat</keyword>
<keyword evidence="9" id="KW-0472">Membrane</keyword>
<dbReference type="PRINTS" id="PR01536">
    <property type="entry name" value="INTRLKN1R12F"/>
</dbReference>
<feature type="transmembrane region" description="Helical" evidence="9">
    <location>
        <begin position="329"/>
        <end position="348"/>
    </location>
</feature>
<evidence type="ECO:0000259" key="12">
    <source>
        <dbReference type="PROSITE" id="PS50835"/>
    </source>
</evidence>
<keyword evidence="9" id="KW-0812">Transmembrane</keyword>
<dbReference type="GeneTree" id="ENSGT01090000259985"/>
<keyword evidence="9" id="KW-1133">Transmembrane helix</keyword>
<keyword evidence="5" id="KW-0520">NAD</keyword>
<dbReference type="OrthoDB" id="9940746at2759"/>
<feature type="domain" description="Ig-like" evidence="12">
    <location>
        <begin position="114"/>
        <end position="199"/>
    </location>
</feature>
<feature type="domain" description="TIR" evidence="11">
    <location>
        <begin position="370"/>
        <end position="559"/>
    </location>
</feature>
<evidence type="ECO:0000256" key="6">
    <source>
        <dbReference type="ARBA" id="ARBA00023157"/>
    </source>
</evidence>
<comment type="similarity">
    <text evidence="1">Belongs to the interleukin-1 receptor family.</text>
</comment>
<evidence type="ECO:0008006" key="15">
    <source>
        <dbReference type="Google" id="ProtNLM"/>
    </source>
</evidence>
<reference evidence="13 14" key="1">
    <citation type="submission" date="2020-10" db="EMBL/GenBank/DDBJ databases">
        <title>Pygocentrus nattereri (red-bellied piranha) genome, fPygNat1, primary haplotype.</title>
        <authorList>
            <person name="Myers G."/>
            <person name="Meyer A."/>
            <person name="Karagic N."/>
            <person name="Pippel M."/>
            <person name="Winkler S."/>
            <person name="Tracey A."/>
            <person name="Wood J."/>
            <person name="Formenti G."/>
            <person name="Howe K."/>
            <person name="Fedrigo O."/>
            <person name="Jarvis E.D."/>
        </authorList>
    </citation>
    <scope>NUCLEOTIDE SEQUENCE [LARGE SCALE GENOMIC DNA]</scope>
</reference>
<evidence type="ECO:0000313" key="14">
    <source>
        <dbReference type="Proteomes" id="UP001501920"/>
    </source>
</evidence>
<dbReference type="PANTHER" id="PTHR11890">
    <property type="entry name" value="INTERLEUKIN-1 RECEPTOR FAMILY MEMBER"/>
    <property type="match status" value="1"/>
</dbReference>
<evidence type="ECO:0000256" key="8">
    <source>
        <dbReference type="ARBA" id="ARBA00023319"/>
    </source>
</evidence>
<protein>
    <recommendedName>
        <fullName evidence="15">Interleukin-1 receptor type 1-like</fullName>
    </recommendedName>
</protein>
<keyword evidence="6" id="KW-1015">Disulfide bond</keyword>
<evidence type="ECO:0000256" key="9">
    <source>
        <dbReference type="SAM" id="Phobius"/>
    </source>
</evidence>
<proteinExistence type="inferred from homology"/>
<keyword evidence="7" id="KW-0325">Glycoprotein</keyword>
<dbReference type="CTD" id="8808"/>
<dbReference type="InterPro" id="IPR000157">
    <property type="entry name" value="TIR_dom"/>
</dbReference>
<dbReference type="CDD" id="cd00096">
    <property type="entry name" value="Ig"/>
    <property type="match status" value="1"/>
</dbReference>
<dbReference type="GO" id="GO:0004908">
    <property type="term" value="F:interleukin-1 receptor activity"/>
    <property type="evidence" value="ECO:0007669"/>
    <property type="project" value="InterPro"/>
</dbReference>
<dbReference type="SUPFAM" id="SSF48726">
    <property type="entry name" value="Immunoglobulin"/>
    <property type="match status" value="3"/>
</dbReference>
<dbReference type="PROSITE" id="PS50835">
    <property type="entry name" value="IG_LIKE"/>
    <property type="match status" value="1"/>
</dbReference>
<reference evidence="13" key="3">
    <citation type="submission" date="2025-09" db="UniProtKB">
        <authorList>
            <consortium name="Ensembl"/>
        </authorList>
    </citation>
    <scope>IDENTIFICATION</scope>
</reference>
<dbReference type="GO" id="GO:0016787">
    <property type="term" value="F:hydrolase activity"/>
    <property type="evidence" value="ECO:0007669"/>
    <property type="project" value="UniProtKB-KW"/>
</dbReference>
<dbReference type="Proteomes" id="UP001501920">
    <property type="component" value="Chromosome 6"/>
</dbReference>
<dbReference type="InterPro" id="IPR004074">
    <property type="entry name" value="IL-1_rcpt_I/II-typ"/>
</dbReference>
<dbReference type="PROSITE" id="PS50104">
    <property type="entry name" value="TIR"/>
    <property type="match status" value="1"/>
</dbReference>
<name>A0A3B4EFV7_PYGNA</name>
<dbReference type="InterPro" id="IPR036179">
    <property type="entry name" value="Ig-like_dom_sf"/>
</dbReference>
<dbReference type="OMA" id="LRYHMPP"/>
<dbReference type="Ensembl" id="ENSPNAT00000026843.2">
    <property type="protein sequence ID" value="ENSPNAP00000034730.1"/>
    <property type="gene ID" value="ENSPNAG00000024177.2"/>
</dbReference>
<evidence type="ECO:0000256" key="10">
    <source>
        <dbReference type="SAM" id="SignalP"/>
    </source>
</evidence>
<dbReference type="Gene3D" id="2.60.40.10">
    <property type="entry name" value="Immunoglobulins"/>
    <property type="match status" value="3"/>
</dbReference>
<dbReference type="InterPro" id="IPR003599">
    <property type="entry name" value="Ig_sub"/>
</dbReference>
<dbReference type="Pfam" id="PF01582">
    <property type="entry name" value="TIR"/>
    <property type="match status" value="1"/>
</dbReference>
<dbReference type="InterPro" id="IPR035897">
    <property type="entry name" value="Toll_tir_struct_dom_sf"/>
</dbReference>
<evidence type="ECO:0000259" key="11">
    <source>
        <dbReference type="PROSITE" id="PS50104"/>
    </source>
</evidence>
<evidence type="ECO:0000256" key="7">
    <source>
        <dbReference type="ARBA" id="ARBA00023180"/>
    </source>
</evidence>
<keyword evidence="2 10" id="KW-0732">Signal</keyword>
<dbReference type="Gene3D" id="3.40.50.10140">
    <property type="entry name" value="Toll/interleukin-1 receptor homology (TIR) domain"/>
    <property type="match status" value="1"/>
</dbReference>
<evidence type="ECO:0000256" key="4">
    <source>
        <dbReference type="ARBA" id="ARBA00022801"/>
    </source>
</evidence>
<dbReference type="SMART" id="SM00409">
    <property type="entry name" value="IG"/>
    <property type="match status" value="3"/>
</dbReference>
<feature type="chain" id="PRO_5017272304" description="Interleukin-1 receptor type 1-like" evidence="10">
    <location>
        <begin position="22"/>
        <end position="562"/>
    </location>
</feature>
<evidence type="ECO:0000256" key="5">
    <source>
        <dbReference type="ARBA" id="ARBA00023027"/>
    </source>
</evidence>
<organism evidence="13 14">
    <name type="scientific">Pygocentrus nattereri</name>
    <name type="common">Red-bellied piranha</name>
    <dbReference type="NCBI Taxonomy" id="42514"/>
    <lineage>
        <taxon>Eukaryota</taxon>
        <taxon>Metazoa</taxon>
        <taxon>Chordata</taxon>
        <taxon>Craniata</taxon>
        <taxon>Vertebrata</taxon>
        <taxon>Euteleostomi</taxon>
        <taxon>Actinopterygii</taxon>
        <taxon>Neopterygii</taxon>
        <taxon>Teleostei</taxon>
        <taxon>Ostariophysi</taxon>
        <taxon>Characiformes</taxon>
        <taxon>Characoidei</taxon>
        <taxon>Pygocentrus</taxon>
    </lineage>
</organism>
<evidence type="ECO:0000256" key="2">
    <source>
        <dbReference type="ARBA" id="ARBA00022729"/>
    </source>
</evidence>
<keyword evidence="14" id="KW-1185">Reference proteome</keyword>
<reference evidence="13" key="2">
    <citation type="submission" date="2025-08" db="UniProtKB">
        <authorList>
            <consortium name="Ensembl"/>
        </authorList>
    </citation>
    <scope>IDENTIFICATION</scope>
</reference>
<dbReference type="PRINTS" id="PR01537">
    <property type="entry name" value="INTRLKN1R1F"/>
</dbReference>
<evidence type="ECO:0000256" key="1">
    <source>
        <dbReference type="ARBA" id="ARBA00009752"/>
    </source>
</evidence>
<evidence type="ECO:0000256" key="3">
    <source>
        <dbReference type="ARBA" id="ARBA00022737"/>
    </source>
</evidence>
<dbReference type="InterPro" id="IPR013783">
    <property type="entry name" value="Ig-like_fold"/>
</dbReference>
<dbReference type="PANTHER" id="PTHR11890:SF26">
    <property type="entry name" value="INTERLEUKIN-1 RECEPTOR TYPE 1"/>
    <property type="match status" value="1"/>
</dbReference>
<dbReference type="InterPro" id="IPR007110">
    <property type="entry name" value="Ig-like_dom"/>
</dbReference>
<dbReference type="SUPFAM" id="SSF52200">
    <property type="entry name" value="Toll/Interleukin receptor TIR domain"/>
    <property type="match status" value="1"/>
</dbReference>
<keyword evidence="8" id="KW-0393">Immunoglobulin domain</keyword>
<keyword evidence="4" id="KW-0378">Hydrolase</keyword>
<sequence>MIHTVSFQLMLILILSSQTEGDHKTKQLEITAGHVFPLECKQFLQEDTEVIWSWGQKQNSDEHGVPAGVRLRNQLLWFFPAQPSHSGNYSCNFRRKGRKEETVVNISVANRTCPSVKSFPFTLKKGINQFLDCNFGHISKILNLGADIHVTWMKDCSPLPSKEIILQFLNVKESDRGEYTCLVNFTHEGNWYTAAQTLTVSVVSGSIPQKPTVVKPHQQETHTVKVGIRYELNCRVFVGTGEDDTEPTVVYWLVNGIYSEDIPESIVTGDVNCTSVDNTKYCERKLTILEVQAKFLHIPFMCFITNSKGTSNGTLTLVPASQNELYCGVALLVAYTMVVLGLLVLHFFKVDLVLAYRKLSPCLKTSSDGKLYDAYVSYLHGSDQSKCSATAFALDVLPEVLEDHLGYKLFISGRDDLPGAAVPDVIADTVGKSRRLIIILTSQAFTKPINSATVGLLQGISAEHVSINNNNTAIDPAVSCPAGTYGLSWGPYEWWMGLYDALVKEGLQVILVQVGAKVDDAQLPESLRYICCTQGVLHWKQHYSTKPDAKFWKQLRYRMPLV</sequence>
<accession>A0A3B4EFV7</accession>
<evidence type="ECO:0000313" key="13">
    <source>
        <dbReference type="Ensembl" id="ENSPNAP00000034730.1"/>
    </source>
</evidence>
<dbReference type="InterPro" id="IPR015621">
    <property type="entry name" value="IL-1_rcpt_fam"/>
</dbReference>
<dbReference type="STRING" id="42514.ENSPNAP00000034730"/>
<dbReference type="AlphaFoldDB" id="A0A3B4EFV7"/>
<dbReference type="GeneID" id="108443377"/>